<gene>
    <name evidence="3" type="ORF">P171DRAFT_425749</name>
</gene>
<keyword evidence="2" id="KW-0472">Membrane</keyword>
<dbReference type="EMBL" id="MU001492">
    <property type="protein sequence ID" value="KAF2451218.1"/>
    <property type="molecule type" value="Genomic_DNA"/>
</dbReference>
<keyword evidence="2" id="KW-1133">Transmembrane helix</keyword>
<dbReference type="AlphaFoldDB" id="A0A9P4PXV7"/>
<keyword evidence="4" id="KW-1185">Reference proteome</keyword>
<reference evidence="3" key="1">
    <citation type="journal article" date="2020" name="Stud. Mycol.">
        <title>101 Dothideomycetes genomes: a test case for predicting lifestyles and emergence of pathogens.</title>
        <authorList>
            <person name="Haridas S."/>
            <person name="Albert R."/>
            <person name="Binder M."/>
            <person name="Bloem J."/>
            <person name="Labutti K."/>
            <person name="Salamov A."/>
            <person name="Andreopoulos B."/>
            <person name="Baker S."/>
            <person name="Barry K."/>
            <person name="Bills G."/>
            <person name="Bluhm B."/>
            <person name="Cannon C."/>
            <person name="Castanera R."/>
            <person name="Culley D."/>
            <person name="Daum C."/>
            <person name="Ezra D."/>
            <person name="Gonzalez J."/>
            <person name="Henrissat B."/>
            <person name="Kuo A."/>
            <person name="Liang C."/>
            <person name="Lipzen A."/>
            <person name="Lutzoni F."/>
            <person name="Magnuson J."/>
            <person name="Mondo S."/>
            <person name="Nolan M."/>
            <person name="Ohm R."/>
            <person name="Pangilinan J."/>
            <person name="Park H.-J."/>
            <person name="Ramirez L."/>
            <person name="Alfaro M."/>
            <person name="Sun H."/>
            <person name="Tritt A."/>
            <person name="Yoshinaga Y."/>
            <person name="Zwiers L.-H."/>
            <person name="Turgeon B."/>
            <person name="Goodwin S."/>
            <person name="Spatafora J."/>
            <person name="Crous P."/>
            <person name="Grigoriev I."/>
        </authorList>
    </citation>
    <scope>NUCLEOTIDE SEQUENCE</scope>
    <source>
        <strain evidence="3">CBS 690.94</strain>
    </source>
</reference>
<feature type="region of interest" description="Disordered" evidence="1">
    <location>
        <begin position="19"/>
        <end position="39"/>
    </location>
</feature>
<feature type="transmembrane region" description="Helical" evidence="2">
    <location>
        <begin position="170"/>
        <end position="193"/>
    </location>
</feature>
<evidence type="ECO:0000313" key="4">
    <source>
        <dbReference type="Proteomes" id="UP000799764"/>
    </source>
</evidence>
<evidence type="ECO:0000256" key="1">
    <source>
        <dbReference type="SAM" id="MobiDB-lite"/>
    </source>
</evidence>
<comment type="caution">
    <text evidence="3">The sequence shown here is derived from an EMBL/GenBank/DDBJ whole genome shotgun (WGS) entry which is preliminary data.</text>
</comment>
<evidence type="ECO:0000256" key="2">
    <source>
        <dbReference type="SAM" id="Phobius"/>
    </source>
</evidence>
<feature type="transmembrane region" description="Helical" evidence="2">
    <location>
        <begin position="74"/>
        <end position="93"/>
    </location>
</feature>
<accession>A0A9P4PXV7</accession>
<sequence>MSTPAIPLQTLSAAGAAVQPPPLPITPPQQPTPATTPPPTITLAAAPALAAVHGHVATATAVRSPSGWRLVNLTWQDLVALVAVIGFATTMYYGCRADVTGAKGLSYTVQSWFLSAWSAKKDYCEFKRTCKNDTECDPGSPPVKRYARTWSRDLLPFTALSSDMLLCPSYLSLVEVLQVALAALSALVAVLGLRENYRASKR</sequence>
<evidence type="ECO:0000313" key="3">
    <source>
        <dbReference type="EMBL" id="KAF2451218.1"/>
    </source>
</evidence>
<organism evidence="3 4">
    <name type="scientific">Karstenula rhodostoma CBS 690.94</name>
    <dbReference type="NCBI Taxonomy" id="1392251"/>
    <lineage>
        <taxon>Eukaryota</taxon>
        <taxon>Fungi</taxon>
        <taxon>Dikarya</taxon>
        <taxon>Ascomycota</taxon>
        <taxon>Pezizomycotina</taxon>
        <taxon>Dothideomycetes</taxon>
        <taxon>Pleosporomycetidae</taxon>
        <taxon>Pleosporales</taxon>
        <taxon>Massarineae</taxon>
        <taxon>Didymosphaeriaceae</taxon>
        <taxon>Karstenula</taxon>
    </lineage>
</organism>
<protein>
    <submittedName>
        <fullName evidence="3">Uncharacterized protein</fullName>
    </submittedName>
</protein>
<keyword evidence="2" id="KW-0812">Transmembrane</keyword>
<dbReference type="Proteomes" id="UP000799764">
    <property type="component" value="Unassembled WGS sequence"/>
</dbReference>
<name>A0A9P4PXV7_9PLEO</name>
<proteinExistence type="predicted"/>